<dbReference type="PANTHER" id="PTHR24201:SF15">
    <property type="entry name" value="ANKYRIN REPEAT DOMAIN-CONTAINING PROTEIN 66"/>
    <property type="match status" value="1"/>
</dbReference>
<dbReference type="InterPro" id="IPR050776">
    <property type="entry name" value="Ank_Repeat/CDKN_Inhibitor"/>
</dbReference>
<dbReference type="Proteomes" id="UP001521785">
    <property type="component" value="Unassembled WGS sequence"/>
</dbReference>
<name>A0ABR3S695_9PLEO</name>
<gene>
    <name evidence="4" type="ORF">SLS60_000241</name>
</gene>
<evidence type="ECO:0000256" key="2">
    <source>
        <dbReference type="ARBA" id="ARBA00023043"/>
    </source>
</evidence>
<keyword evidence="1" id="KW-0677">Repeat</keyword>
<dbReference type="PROSITE" id="PS50297">
    <property type="entry name" value="ANK_REP_REGION"/>
    <property type="match status" value="2"/>
</dbReference>
<protein>
    <recommendedName>
        <fullName evidence="6">Ankyrin repeat domain-containing protein</fullName>
    </recommendedName>
</protein>
<feature type="repeat" description="ANK" evidence="3">
    <location>
        <begin position="293"/>
        <end position="325"/>
    </location>
</feature>
<organism evidence="4 5">
    <name type="scientific">Paraconiothyrium brasiliense</name>
    <dbReference type="NCBI Taxonomy" id="300254"/>
    <lineage>
        <taxon>Eukaryota</taxon>
        <taxon>Fungi</taxon>
        <taxon>Dikarya</taxon>
        <taxon>Ascomycota</taxon>
        <taxon>Pezizomycotina</taxon>
        <taxon>Dothideomycetes</taxon>
        <taxon>Pleosporomycetidae</taxon>
        <taxon>Pleosporales</taxon>
        <taxon>Massarineae</taxon>
        <taxon>Didymosphaeriaceae</taxon>
        <taxon>Paraconiothyrium</taxon>
    </lineage>
</organism>
<reference evidence="4 5" key="1">
    <citation type="submission" date="2024-02" db="EMBL/GenBank/DDBJ databases">
        <title>De novo assembly and annotation of 12 fungi associated with fruit tree decline syndrome in Ontario, Canada.</title>
        <authorList>
            <person name="Sulman M."/>
            <person name="Ellouze W."/>
            <person name="Ilyukhin E."/>
        </authorList>
    </citation>
    <scope>NUCLEOTIDE SEQUENCE [LARGE SCALE GENOMIC DNA]</scope>
    <source>
        <strain evidence="4 5">M42-189</strain>
    </source>
</reference>
<keyword evidence="2 3" id="KW-0040">ANK repeat</keyword>
<dbReference type="SUPFAM" id="SSF48403">
    <property type="entry name" value="Ankyrin repeat"/>
    <property type="match status" value="1"/>
</dbReference>
<evidence type="ECO:0000313" key="4">
    <source>
        <dbReference type="EMBL" id="KAL1612018.1"/>
    </source>
</evidence>
<sequence length="346" mass="39102">MHIFRNILDPITIRHHRHHYHNHHHDLAMTELTPGMTKADLVLPGSFISTRGVDDVLIGEDVARPLLEASSFGDDATLQSLLSQPKWIEIMLEFPPTIYKESRPREGPDDAREVSARGIGNVDRAFRLAVQNRHAAVLSILMAFSNRQGVLRSEFIAKETINKMIANEYAWVWEALASADSQIVHFHCHHGALALYEAVRLRQTYVVEVLLKYGADPLHPVQQPKKLGTYNSSLMSRAAMSQYSRMIEMLLEHGAPIAGTSALHTAAAFGRLDTIRVLIQHGADLNEVDYEWNEWTPMHFAASRCENEAMELLEQNGARSDVKDYEDRTPAQLLKEMALLNTRTNQ</sequence>
<dbReference type="InterPro" id="IPR002110">
    <property type="entry name" value="Ankyrin_rpt"/>
</dbReference>
<feature type="repeat" description="ANK" evidence="3">
    <location>
        <begin position="258"/>
        <end position="290"/>
    </location>
</feature>
<dbReference type="EMBL" id="JAKJXO020000001">
    <property type="protein sequence ID" value="KAL1612018.1"/>
    <property type="molecule type" value="Genomic_DNA"/>
</dbReference>
<dbReference type="InterPro" id="IPR036770">
    <property type="entry name" value="Ankyrin_rpt-contain_sf"/>
</dbReference>
<comment type="caution">
    <text evidence="4">The sequence shown here is derived from an EMBL/GenBank/DDBJ whole genome shotgun (WGS) entry which is preliminary data.</text>
</comment>
<dbReference type="PANTHER" id="PTHR24201">
    <property type="entry name" value="ANK_REP_REGION DOMAIN-CONTAINING PROTEIN"/>
    <property type="match status" value="1"/>
</dbReference>
<dbReference type="PROSITE" id="PS50088">
    <property type="entry name" value="ANK_REPEAT"/>
    <property type="match status" value="2"/>
</dbReference>
<evidence type="ECO:0000256" key="3">
    <source>
        <dbReference type="PROSITE-ProRule" id="PRU00023"/>
    </source>
</evidence>
<dbReference type="Pfam" id="PF12796">
    <property type="entry name" value="Ank_2"/>
    <property type="match status" value="1"/>
</dbReference>
<proteinExistence type="predicted"/>
<accession>A0ABR3S695</accession>
<dbReference type="Gene3D" id="1.25.40.20">
    <property type="entry name" value="Ankyrin repeat-containing domain"/>
    <property type="match status" value="1"/>
</dbReference>
<dbReference type="SMART" id="SM00248">
    <property type="entry name" value="ANK"/>
    <property type="match status" value="4"/>
</dbReference>
<evidence type="ECO:0008006" key="6">
    <source>
        <dbReference type="Google" id="ProtNLM"/>
    </source>
</evidence>
<keyword evidence="5" id="KW-1185">Reference proteome</keyword>
<evidence type="ECO:0000256" key="1">
    <source>
        <dbReference type="ARBA" id="ARBA00022737"/>
    </source>
</evidence>
<evidence type="ECO:0000313" key="5">
    <source>
        <dbReference type="Proteomes" id="UP001521785"/>
    </source>
</evidence>